<proteinExistence type="predicted"/>
<gene>
    <name evidence="2" type="ORF">AB0I59_38050</name>
</gene>
<reference evidence="2 3" key="1">
    <citation type="submission" date="2024-06" db="EMBL/GenBank/DDBJ databases">
        <title>The Natural Products Discovery Center: Release of the First 8490 Sequenced Strains for Exploring Actinobacteria Biosynthetic Diversity.</title>
        <authorList>
            <person name="Kalkreuter E."/>
            <person name="Kautsar S.A."/>
            <person name="Yang D."/>
            <person name="Bader C.D."/>
            <person name="Teijaro C.N."/>
            <person name="Fluegel L."/>
            <person name="Davis C.M."/>
            <person name="Simpson J.R."/>
            <person name="Lauterbach L."/>
            <person name="Steele A.D."/>
            <person name="Gui C."/>
            <person name="Meng S."/>
            <person name="Li G."/>
            <person name="Viehrig K."/>
            <person name="Ye F."/>
            <person name="Su P."/>
            <person name="Kiefer A.F."/>
            <person name="Nichols A."/>
            <person name="Cepeda A.J."/>
            <person name="Yan W."/>
            <person name="Fan B."/>
            <person name="Jiang Y."/>
            <person name="Adhikari A."/>
            <person name="Zheng C.-J."/>
            <person name="Schuster L."/>
            <person name="Cowan T.M."/>
            <person name="Smanski M.J."/>
            <person name="Chevrette M.G."/>
            <person name="De Carvalho L.P.S."/>
            <person name="Shen B."/>
        </authorList>
    </citation>
    <scope>NUCLEOTIDE SEQUENCE [LARGE SCALE GENOMIC DNA]</scope>
    <source>
        <strain evidence="2 3">NPDC050100</strain>
    </source>
</reference>
<dbReference type="InterPro" id="IPR046633">
    <property type="entry name" value="DUF6745"/>
</dbReference>
<comment type="caution">
    <text evidence="2">The sequence shown here is derived from an EMBL/GenBank/DDBJ whole genome shotgun (WGS) entry which is preliminary data.</text>
</comment>
<sequence length="384" mass="41582">MTTDLTTSLTTSLTTAEVTVTWREAALATGPADRAAAEDGVRRAYRDAGLSEPEHILWFDSPAAGAVAAAALSGGPEARAAIIAAGLDRAADQVLAQVGTAPAGRSVRDSVRTGPWERARRAVHEALGPAGWSGAWASSGGELWPPVNRLVLEIRRAIAETDELLRRVTLDAVLGQHDAAWLCVFAPDAGVVREILSGVAETERSALGALCQVARAAGWWWPFERVALLCERPVELHLDDLGRLHRADGPAMLFADGFALQAWHGMPVPADFGATMATLDAGRIRSESNAELRRVMLEHFGYDRYLADSGASPIHADETGVLWRIALPDDEDVLMVEVVNSTPEPDGTRRTYFLRVPPWVVRARQGVAWTFGVTEEEYRPERET</sequence>
<evidence type="ECO:0000313" key="3">
    <source>
        <dbReference type="Proteomes" id="UP001551675"/>
    </source>
</evidence>
<keyword evidence="3" id="KW-1185">Reference proteome</keyword>
<dbReference type="Proteomes" id="UP001551675">
    <property type="component" value="Unassembled WGS sequence"/>
</dbReference>
<organism evidence="2 3">
    <name type="scientific">Microtetraspora glauca</name>
    <dbReference type="NCBI Taxonomy" id="1996"/>
    <lineage>
        <taxon>Bacteria</taxon>
        <taxon>Bacillati</taxon>
        <taxon>Actinomycetota</taxon>
        <taxon>Actinomycetes</taxon>
        <taxon>Streptosporangiales</taxon>
        <taxon>Streptosporangiaceae</taxon>
        <taxon>Microtetraspora</taxon>
    </lineage>
</organism>
<evidence type="ECO:0000313" key="2">
    <source>
        <dbReference type="EMBL" id="MEV0974433.1"/>
    </source>
</evidence>
<feature type="domain" description="DUF6745" evidence="1">
    <location>
        <begin position="165"/>
        <end position="384"/>
    </location>
</feature>
<dbReference type="RefSeq" id="WP_358141020.1">
    <property type="nucleotide sequence ID" value="NZ_JBFALK010000030.1"/>
</dbReference>
<accession>A0ABV3GS07</accession>
<name>A0ABV3GS07_MICGL</name>
<protein>
    <submittedName>
        <fullName evidence="2">DUF6745 domain-containing protein</fullName>
    </submittedName>
</protein>
<dbReference type="Pfam" id="PF20530">
    <property type="entry name" value="DUF6745"/>
    <property type="match status" value="1"/>
</dbReference>
<evidence type="ECO:0000259" key="1">
    <source>
        <dbReference type="Pfam" id="PF20530"/>
    </source>
</evidence>
<dbReference type="EMBL" id="JBFALK010000030">
    <property type="protein sequence ID" value="MEV0974433.1"/>
    <property type="molecule type" value="Genomic_DNA"/>
</dbReference>